<dbReference type="Pfam" id="PF01230">
    <property type="entry name" value="HIT"/>
    <property type="match status" value="1"/>
</dbReference>
<dbReference type="SUPFAM" id="SSF54197">
    <property type="entry name" value="HIT-like"/>
    <property type="match status" value="1"/>
</dbReference>
<feature type="domain" description="HIT" evidence="2">
    <location>
        <begin position="5"/>
        <end position="114"/>
    </location>
</feature>
<protein>
    <submittedName>
        <fullName evidence="3">HIT-like protein</fullName>
        <ecNumber evidence="3">3.-.-.-</ecNumber>
    </submittedName>
</protein>
<dbReference type="PRINTS" id="PR00332">
    <property type="entry name" value="HISTRIAD"/>
</dbReference>
<dbReference type="InterPro" id="IPR036265">
    <property type="entry name" value="HIT-like_sf"/>
</dbReference>
<dbReference type="InterPro" id="IPR019808">
    <property type="entry name" value="Histidine_triad_CS"/>
</dbReference>
<dbReference type="Proteomes" id="UP001432180">
    <property type="component" value="Chromosome"/>
</dbReference>
<gene>
    <name evidence="3" type="ORF">Thiowin_04842</name>
</gene>
<accession>A0ABZ0SFA1</accession>
<evidence type="ECO:0000313" key="4">
    <source>
        <dbReference type="Proteomes" id="UP001432180"/>
    </source>
</evidence>
<sequence length="114" mass="12399">MSDTVFGKIARGEMDADIVYQDAEIVAFRDLNPQAPVHILIIPRKPIATLNDVTPEDAALVGRLFQVASRLAAEEGIADQGYRTVINCNAQAGQTVYHLHVHLLGGRALQWPPG</sequence>
<dbReference type="PROSITE" id="PS00892">
    <property type="entry name" value="HIT_1"/>
    <property type="match status" value="1"/>
</dbReference>
<feature type="short sequence motif" description="Histidine triad motif" evidence="1">
    <location>
        <begin position="98"/>
        <end position="102"/>
    </location>
</feature>
<reference evidence="3 4" key="1">
    <citation type="journal article" date="2023" name="Microorganisms">
        <title>Thiorhodovibrio frisius and Trv. litoralis spp. nov., Two Novel Members from a Clade of Fastidious Purple Sulfur Bacteria That Exhibit Unique Red-Shifted Light-Harvesting Capabilities.</title>
        <authorList>
            <person name="Methner A."/>
            <person name="Kuzyk S.B."/>
            <person name="Petersen J."/>
            <person name="Bauer S."/>
            <person name="Brinkmann H."/>
            <person name="Sichau K."/>
            <person name="Wanner G."/>
            <person name="Wolf J."/>
            <person name="Neumann-Schaal M."/>
            <person name="Henke P."/>
            <person name="Tank M."/>
            <person name="Sproer C."/>
            <person name="Bunk B."/>
            <person name="Overmann J."/>
        </authorList>
    </citation>
    <scope>NUCLEOTIDE SEQUENCE [LARGE SCALE GENOMIC DNA]</scope>
    <source>
        <strain evidence="3 4">DSM 6702</strain>
    </source>
</reference>
<evidence type="ECO:0000259" key="2">
    <source>
        <dbReference type="PROSITE" id="PS51084"/>
    </source>
</evidence>
<dbReference type="GO" id="GO:0016787">
    <property type="term" value="F:hydrolase activity"/>
    <property type="evidence" value="ECO:0007669"/>
    <property type="project" value="UniProtKB-KW"/>
</dbReference>
<evidence type="ECO:0000313" key="3">
    <source>
        <dbReference type="EMBL" id="WPL19701.1"/>
    </source>
</evidence>
<dbReference type="PANTHER" id="PTHR23089">
    <property type="entry name" value="HISTIDINE TRIAD HIT PROTEIN"/>
    <property type="match status" value="1"/>
</dbReference>
<dbReference type="EC" id="3.-.-.-" evidence="3"/>
<dbReference type="InterPro" id="IPR001310">
    <property type="entry name" value="Histidine_triad_HIT"/>
</dbReference>
<dbReference type="RefSeq" id="WP_328985452.1">
    <property type="nucleotide sequence ID" value="NZ_CP121472.1"/>
</dbReference>
<proteinExistence type="predicted"/>
<name>A0ABZ0SFA1_9GAMM</name>
<dbReference type="EMBL" id="CP121472">
    <property type="protein sequence ID" value="WPL19701.1"/>
    <property type="molecule type" value="Genomic_DNA"/>
</dbReference>
<dbReference type="Gene3D" id="3.30.428.10">
    <property type="entry name" value="HIT-like"/>
    <property type="match status" value="1"/>
</dbReference>
<keyword evidence="4" id="KW-1185">Reference proteome</keyword>
<dbReference type="InterPro" id="IPR011146">
    <property type="entry name" value="HIT-like"/>
</dbReference>
<organism evidence="3 4">
    <name type="scientific">Thiorhodovibrio winogradskyi</name>
    <dbReference type="NCBI Taxonomy" id="77007"/>
    <lineage>
        <taxon>Bacteria</taxon>
        <taxon>Pseudomonadati</taxon>
        <taxon>Pseudomonadota</taxon>
        <taxon>Gammaproteobacteria</taxon>
        <taxon>Chromatiales</taxon>
        <taxon>Chromatiaceae</taxon>
        <taxon>Thiorhodovibrio</taxon>
    </lineage>
</organism>
<dbReference type="PROSITE" id="PS51084">
    <property type="entry name" value="HIT_2"/>
    <property type="match status" value="1"/>
</dbReference>
<dbReference type="CDD" id="cd01276">
    <property type="entry name" value="PKCI_related"/>
    <property type="match status" value="1"/>
</dbReference>
<evidence type="ECO:0000256" key="1">
    <source>
        <dbReference type="PROSITE-ProRule" id="PRU00464"/>
    </source>
</evidence>
<keyword evidence="3" id="KW-0378">Hydrolase</keyword>